<dbReference type="FunFam" id="3.40.50.1970:FF:000003">
    <property type="entry name" value="Alcohol dehydrogenase, iron-containing"/>
    <property type="match status" value="1"/>
</dbReference>
<dbReference type="InterPro" id="IPR001670">
    <property type="entry name" value="ADH_Fe/GldA"/>
</dbReference>
<dbReference type="Gene3D" id="3.40.50.1970">
    <property type="match status" value="1"/>
</dbReference>
<evidence type="ECO:0000313" key="7">
    <source>
        <dbReference type="Proteomes" id="UP000279422"/>
    </source>
</evidence>
<dbReference type="PANTHER" id="PTHR11496">
    <property type="entry name" value="ALCOHOL DEHYDROGENASE"/>
    <property type="match status" value="1"/>
</dbReference>
<protein>
    <submittedName>
        <fullName evidence="6">Alcohol dehydrogenase</fullName>
    </submittedName>
</protein>
<dbReference type="GO" id="GO:0004022">
    <property type="term" value="F:alcohol dehydrogenase (NAD+) activity"/>
    <property type="evidence" value="ECO:0007669"/>
    <property type="project" value="TreeGrafter"/>
</dbReference>
<accession>A0A497E606</accession>
<evidence type="ECO:0000259" key="4">
    <source>
        <dbReference type="Pfam" id="PF00465"/>
    </source>
</evidence>
<dbReference type="EMBL" id="QMPZ01000004">
    <property type="protein sequence ID" value="RLE10660.1"/>
    <property type="molecule type" value="Genomic_DNA"/>
</dbReference>
<dbReference type="AlphaFoldDB" id="A0A497E606"/>
<dbReference type="FunFam" id="1.20.1090.10:FF:000001">
    <property type="entry name" value="Aldehyde-alcohol dehydrogenase"/>
    <property type="match status" value="1"/>
</dbReference>
<proteinExistence type="inferred from homology"/>
<keyword evidence="2" id="KW-0560">Oxidoreductase</keyword>
<evidence type="ECO:0000256" key="3">
    <source>
        <dbReference type="ARBA" id="ARBA00023027"/>
    </source>
</evidence>
<evidence type="ECO:0000259" key="5">
    <source>
        <dbReference type="Pfam" id="PF25137"/>
    </source>
</evidence>
<dbReference type="CDD" id="cd08551">
    <property type="entry name" value="Fe-ADH"/>
    <property type="match status" value="1"/>
</dbReference>
<evidence type="ECO:0000256" key="1">
    <source>
        <dbReference type="ARBA" id="ARBA00007358"/>
    </source>
</evidence>
<dbReference type="Proteomes" id="UP000279422">
    <property type="component" value="Unassembled WGS sequence"/>
</dbReference>
<dbReference type="InterPro" id="IPR056798">
    <property type="entry name" value="ADH_Fe_C"/>
</dbReference>
<dbReference type="Pfam" id="PF25137">
    <property type="entry name" value="ADH_Fe_C"/>
    <property type="match status" value="1"/>
</dbReference>
<dbReference type="Pfam" id="PF00465">
    <property type="entry name" value="Fe-ADH"/>
    <property type="match status" value="1"/>
</dbReference>
<gene>
    <name evidence="6" type="ORF">DRJ00_00755</name>
</gene>
<comment type="caution">
    <text evidence="6">The sequence shown here is derived from an EMBL/GenBank/DDBJ whole genome shotgun (WGS) entry which is preliminary data.</text>
</comment>
<dbReference type="InterPro" id="IPR018211">
    <property type="entry name" value="ADH_Fe_CS"/>
</dbReference>
<dbReference type="GO" id="GO:0046872">
    <property type="term" value="F:metal ion binding"/>
    <property type="evidence" value="ECO:0007669"/>
    <property type="project" value="InterPro"/>
</dbReference>
<dbReference type="SUPFAM" id="SSF56796">
    <property type="entry name" value="Dehydroquinate synthase-like"/>
    <property type="match status" value="1"/>
</dbReference>
<feature type="domain" description="Alcohol dehydrogenase iron-type/glycerol dehydrogenase GldA" evidence="4">
    <location>
        <begin position="10"/>
        <end position="179"/>
    </location>
</feature>
<feature type="domain" description="Fe-containing alcohol dehydrogenase-like C-terminal" evidence="5">
    <location>
        <begin position="190"/>
        <end position="386"/>
    </location>
</feature>
<sequence>MDDLYELTLPRDTVFGEGSLECLGRRASKLGRSALLVIGRGSVRRSGALDKAMKLLKGSGIRVTLYEGVEPDPSIQTVDEGSKVCRRESCDLVIGLGGGSVMDAAKMMAILAKNPGSAREYQMGERAIEQPGLPYIAIPTTSGTGSEGNRVSVLTNKEERIKKSVAHPYMVPHLAIVDPSLTLSLPPKLTAMTGIDALSHAIESYVSRRAQPFTEGIGLRAIKLIGEDLPRAVEKGDDISARGSLAMASYLAGIALNAGAGAAHMLAHPLGALFGIAHGEAIALVLCEVMRRNLDYATEKFADIAMALGENTSGLSARSAAELAVDAVSRLCQRIGLTRRLRDFHLKEEDFSEILKGVEKSTSHLKETNPCPITEELLLEILKASM</sequence>
<comment type="similarity">
    <text evidence="1">Belongs to the iron-containing alcohol dehydrogenase family.</text>
</comment>
<evidence type="ECO:0000313" key="6">
    <source>
        <dbReference type="EMBL" id="RLE10660.1"/>
    </source>
</evidence>
<name>A0A497E606_UNCAE</name>
<dbReference type="Gene3D" id="1.20.1090.10">
    <property type="entry name" value="Dehydroquinate synthase-like - alpha domain"/>
    <property type="match status" value="1"/>
</dbReference>
<organism evidence="6 7">
    <name type="scientific">Aerophobetes bacterium</name>
    <dbReference type="NCBI Taxonomy" id="2030807"/>
    <lineage>
        <taxon>Bacteria</taxon>
        <taxon>Candidatus Aerophobota</taxon>
    </lineage>
</organism>
<keyword evidence="3" id="KW-0520">NAD</keyword>
<dbReference type="PROSITE" id="PS00913">
    <property type="entry name" value="ADH_IRON_1"/>
    <property type="match status" value="1"/>
</dbReference>
<evidence type="ECO:0000256" key="2">
    <source>
        <dbReference type="ARBA" id="ARBA00023002"/>
    </source>
</evidence>
<dbReference type="PROSITE" id="PS00060">
    <property type="entry name" value="ADH_IRON_2"/>
    <property type="match status" value="1"/>
</dbReference>
<dbReference type="PANTHER" id="PTHR11496:SF102">
    <property type="entry name" value="ALCOHOL DEHYDROGENASE 4"/>
    <property type="match status" value="1"/>
</dbReference>
<dbReference type="InterPro" id="IPR039697">
    <property type="entry name" value="Alcohol_dehydrogenase_Fe"/>
</dbReference>
<reference evidence="6 7" key="1">
    <citation type="submission" date="2018-06" db="EMBL/GenBank/DDBJ databases">
        <title>Extensive metabolic versatility and redundancy in microbially diverse, dynamic hydrothermal sediments.</title>
        <authorList>
            <person name="Dombrowski N."/>
            <person name="Teske A."/>
            <person name="Baker B.J."/>
        </authorList>
    </citation>
    <scope>NUCLEOTIDE SEQUENCE [LARGE SCALE GENOMIC DNA]</scope>
    <source>
        <strain evidence="6">B47_G16</strain>
    </source>
</reference>